<proteinExistence type="predicted"/>
<evidence type="ECO:0000313" key="2">
    <source>
        <dbReference type="EMBL" id="PTB80670.1"/>
    </source>
</evidence>
<evidence type="ECO:0000313" key="3">
    <source>
        <dbReference type="Proteomes" id="UP000240760"/>
    </source>
</evidence>
<organism evidence="2 3">
    <name type="scientific">Trichoderma longibrachiatum ATCC 18648</name>
    <dbReference type="NCBI Taxonomy" id="983965"/>
    <lineage>
        <taxon>Eukaryota</taxon>
        <taxon>Fungi</taxon>
        <taxon>Dikarya</taxon>
        <taxon>Ascomycota</taxon>
        <taxon>Pezizomycotina</taxon>
        <taxon>Sordariomycetes</taxon>
        <taxon>Hypocreomycetidae</taxon>
        <taxon>Hypocreales</taxon>
        <taxon>Hypocreaceae</taxon>
        <taxon>Trichoderma</taxon>
    </lineage>
</organism>
<name>A0A2T4CGJ7_TRILO</name>
<accession>A0A2T4CGJ7</accession>
<reference evidence="2 3" key="1">
    <citation type="submission" date="2016-07" db="EMBL/GenBank/DDBJ databases">
        <title>Multiple horizontal gene transfer events from other fungi enriched the ability of initially mycotrophic Trichoderma (Ascomycota) to feed on dead plant biomass.</title>
        <authorList>
            <consortium name="DOE Joint Genome Institute"/>
            <person name="Aerts A."/>
            <person name="Atanasova L."/>
            <person name="Chenthamara K."/>
            <person name="Zhang J."/>
            <person name="Grujic M."/>
            <person name="Henrissat B."/>
            <person name="Kuo A."/>
            <person name="Salamov A."/>
            <person name="Lipzen A."/>
            <person name="Labutti K."/>
            <person name="Barry K."/>
            <person name="Miao Y."/>
            <person name="Rahimi M.J."/>
            <person name="Shen Q."/>
            <person name="Grigoriev I.V."/>
            <person name="Kubicek C.P."/>
            <person name="Druzhinina I.S."/>
        </authorList>
    </citation>
    <scope>NUCLEOTIDE SEQUENCE [LARGE SCALE GENOMIC DNA]</scope>
    <source>
        <strain evidence="2 3">ATCC 18648</strain>
    </source>
</reference>
<dbReference type="AlphaFoldDB" id="A0A2T4CGJ7"/>
<feature type="coiled-coil region" evidence="1">
    <location>
        <begin position="95"/>
        <end position="122"/>
    </location>
</feature>
<evidence type="ECO:0000256" key="1">
    <source>
        <dbReference type="SAM" id="Coils"/>
    </source>
</evidence>
<keyword evidence="1" id="KW-0175">Coiled coil</keyword>
<dbReference type="Proteomes" id="UP000240760">
    <property type="component" value="Unassembled WGS sequence"/>
</dbReference>
<dbReference type="OrthoDB" id="4894549at2759"/>
<dbReference type="EMBL" id="KZ679127">
    <property type="protein sequence ID" value="PTB80670.1"/>
    <property type="molecule type" value="Genomic_DNA"/>
</dbReference>
<gene>
    <name evidence="2" type="ORF">M440DRAFT_1398050</name>
</gene>
<sequence>MCEVTRTKYSCRHNTITYTTRCAHASSSLSRCEKKISTATSSEKCPKCSPDSRHKQIADLYATYGVELARLTALARAQECQVMVTQLEGIRRGLAEERTRALVELEERIEGEEGERRRVEEEVSGEGGW</sequence>
<protein>
    <submittedName>
        <fullName evidence="2">Uncharacterized protein</fullName>
    </submittedName>
</protein>
<keyword evidence="3" id="KW-1185">Reference proteome</keyword>